<keyword evidence="3" id="KW-1185">Reference proteome</keyword>
<feature type="transmembrane region" description="Helical" evidence="1">
    <location>
        <begin position="256"/>
        <end position="283"/>
    </location>
</feature>
<feature type="transmembrane region" description="Helical" evidence="1">
    <location>
        <begin position="21"/>
        <end position="44"/>
    </location>
</feature>
<keyword evidence="1" id="KW-0472">Membrane</keyword>
<evidence type="ECO:0000256" key="1">
    <source>
        <dbReference type="SAM" id="Phobius"/>
    </source>
</evidence>
<keyword evidence="1" id="KW-0812">Transmembrane</keyword>
<comment type="caution">
    <text evidence="2">The sequence shown here is derived from an EMBL/GenBank/DDBJ whole genome shotgun (WGS) entry which is preliminary data.</text>
</comment>
<evidence type="ECO:0000313" key="3">
    <source>
        <dbReference type="Proteomes" id="UP000777438"/>
    </source>
</evidence>
<dbReference type="EMBL" id="JAGPYM010000017">
    <property type="protein sequence ID" value="KAH6885807.1"/>
    <property type="molecule type" value="Genomic_DNA"/>
</dbReference>
<dbReference type="AlphaFoldDB" id="A0A9P9AQ80"/>
<feature type="transmembrane region" description="Helical" evidence="1">
    <location>
        <begin position="168"/>
        <end position="189"/>
    </location>
</feature>
<protein>
    <submittedName>
        <fullName evidence="2">Uncharacterized protein</fullName>
    </submittedName>
</protein>
<name>A0A9P9AQ80_9HYPO</name>
<gene>
    <name evidence="2" type="ORF">B0T10DRAFT_563798</name>
</gene>
<dbReference type="Proteomes" id="UP000777438">
    <property type="component" value="Unassembled WGS sequence"/>
</dbReference>
<organism evidence="2 3">
    <name type="scientific">Thelonectria olida</name>
    <dbReference type="NCBI Taxonomy" id="1576542"/>
    <lineage>
        <taxon>Eukaryota</taxon>
        <taxon>Fungi</taxon>
        <taxon>Dikarya</taxon>
        <taxon>Ascomycota</taxon>
        <taxon>Pezizomycotina</taxon>
        <taxon>Sordariomycetes</taxon>
        <taxon>Hypocreomycetidae</taxon>
        <taxon>Hypocreales</taxon>
        <taxon>Nectriaceae</taxon>
        <taxon>Thelonectria</taxon>
    </lineage>
</organism>
<keyword evidence="1" id="KW-1133">Transmembrane helix</keyword>
<dbReference type="OrthoDB" id="5096326at2759"/>
<accession>A0A9P9AQ80</accession>
<reference evidence="2 3" key="1">
    <citation type="journal article" date="2021" name="Nat. Commun.">
        <title>Genetic determinants of endophytism in the Arabidopsis root mycobiome.</title>
        <authorList>
            <person name="Mesny F."/>
            <person name="Miyauchi S."/>
            <person name="Thiergart T."/>
            <person name="Pickel B."/>
            <person name="Atanasova L."/>
            <person name="Karlsson M."/>
            <person name="Huettel B."/>
            <person name="Barry K.W."/>
            <person name="Haridas S."/>
            <person name="Chen C."/>
            <person name="Bauer D."/>
            <person name="Andreopoulos W."/>
            <person name="Pangilinan J."/>
            <person name="LaButti K."/>
            <person name="Riley R."/>
            <person name="Lipzen A."/>
            <person name="Clum A."/>
            <person name="Drula E."/>
            <person name="Henrissat B."/>
            <person name="Kohler A."/>
            <person name="Grigoriev I.V."/>
            <person name="Martin F.M."/>
            <person name="Hacquard S."/>
        </authorList>
    </citation>
    <scope>NUCLEOTIDE SEQUENCE [LARGE SCALE GENOMIC DNA]</scope>
    <source>
        <strain evidence="2 3">MPI-CAGE-CH-0241</strain>
    </source>
</reference>
<evidence type="ECO:0000313" key="2">
    <source>
        <dbReference type="EMBL" id="KAH6885807.1"/>
    </source>
</evidence>
<sequence length="309" mass="33255">MGVSRSSCSEMWGLEENSRGWRIWLIFAVLLGFVVNFIAVLGCLSDATSSIHLYKVGQTDLLAAIEVVTNRSAESFQNPALPDTWYWGLSGVCDSNHHCEKDFPPTYSLGGIVENSLKAELADNKAAYTAAIAPWASVIRTDAIDGSSKTKNRRLHDDRQNFVSFNKASAAMAVLALLTSASVLITALATASSRKVPLWALYFGTFVDGMFLLASLILAIYAMNYGPRSLMRAAEGAGVAAVPELKDPGRYLGPGMYTLAAGVMVKFLAIAGVFIGFIVFGFISLLSSRAKFDLLAANLRGMQPPQLPP</sequence>
<feature type="transmembrane region" description="Helical" evidence="1">
    <location>
        <begin position="201"/>
        <end position="222"/>
    </location>
</feature>
<proteinExistence type="predicted"/>